<dbReference type="RefSeq" id="WP_166507115.1">
    <property type="nucleotide sequence ID" value="NZ_CP012661.1"/>
</dbReference>
<accession>A0A159Z415</accession>
<evidence type="ECO:0000313" key="1">
    <source>
        <dbReference type="EMBL" id="AMY69881.1"/>
    </source>
</evidence>
<protein>
    <submittedName>
        <fullName evidence="1">Uncharacterized protein</fullName>
    </submittedName>
</protein>
<evidence type="ECO:0000313" key="2">
    <source>
        <dbReference type="Proteomes" id="UP000076128"/>
    </source>
</evidence>
<reference evidence="1 2" key="1">
    <citation type="submission" date="2015-09" db="EMBL/GenBank/DDBJ databases">
        <title>Complete genome sequence of Defluviimonas alba cai42t isolated from an oilfield in Xinjiang.</title>
        <authorList>
            <person name="Geng S."/>
            <person name="Pan X."/>
            <person name="Wu X."/>
        </authorList>
    </citation>
    <scope>NUCLEOTIDE SEQUENCE [LARGE SCALE GENOMIC DNA]</scope>
    <source>
        <strain evidence="2">cai42</strain>
    </source>
</reference>
<dbReference type="EMBL" id="CP012661">
    <property type="protein sequence ID" value="AMY69881.1"/>
    <property type="molecule type" value="Genomic_DNA"/>
</dbReference>
<gene>
    <name evidence="1" type="ORF">AKL17_2639</name>
</gene>
<proteinExistence type="predicted"/>
<name>A0A159Z415_9RHOB</name>
<organism evidence="1 2">
    <name type="scientific">Frigidibacter mobilis</name>
    <dbReference type="NCBI Taxonomy" id="1335048"/>
    <lineage>
        <taxon>Bacteria</taxon>
        <taxon>Pseudomonadati</taxon>
        <taxon>Pseudomonadota</taxon>
        <taxon>Alphaproteobacteria</taxon>
        <taxon>Rhodobacterales</taxon>
        <taxon>Paracoccaceae</taxon>
        <taxon>Frigidibacter</taxon>
    </lineage>
</organism>
<dbReference type="Proteomes" id="UP000076128">
    <property type="component" value="Chromosome"/>
</dbReference>
<sequence>MSDCEAGPGCTTSCVAGCGCISKPDGTHCKCYCVNSEGELEPAFSFSEWTLDEPVLICLKEVDRSRLASMLADAWPASLDPKVGAGAAALMDADKMPTTLRALGADLGLVFLDA</sequence>
<dbReference type="KEGG" id="daa:AKL17_2639"/>
<keyword evidence="2" id="KW-1185">Reference proteome</keyword>
<dbReference type="AlphaFoldDB" id="A0A159Z415"/>